<feature type="compositionally biased region" description="Polar residues" evidence="9">
    <location>
        <begin position="519"/>
        <end position="531"/>
    </location>
</feature>
<keyword evidence="3 8" id="KW-0812">Transmembrane</keyword>
<evidence type="ECO:0000256" key="3">
    <source>
        <dbReference type="ARBA" id="ARBA00022692"/>
    </source>
</evidence>
<dbReference type="InterPro" id="IPR004326">
    <property type="entry name" value="Mlo"/>
</dbReference>
<evidence type="ECO:0000256" key="2">
    <source>
        <dbReference type="ARBA" id="ARBA00006574"/>
    </source>
</evidence>
<sequence>MAAGPSITGIEGWRVALLLVGFVFVTLSFEGLIDHVEKRLKKRKGLLTAFRALKNELLYLGCLSLLLTVTQQYLAMICIPHTANSSYYKYKLTYELTDSCGEGREPLWPVSVQHETHYFIFAVAVTHILYCALTIALTLKKVGTWRQWEDAALAEARAGAGDVKVMQESVSRSLINAMCASALASVTGAAAGGDTHPHPHTHTSTNPDGAPTSSTPSSSARRRRRAQLAAADLKALAASLAAQFRVSVSQPMYHNVRLMFIEKMGLTYDFDFHSLVTNGMENQLAHAVHASWPLWLIATVFLVLPLPSFVPFWAYLLVMGLLLVVGGKLVSVTALLGLQVAIKYGDSVLFGRMDSAPVLARAGPMRRRRLSLSQLEEHIIGADGIGVGGDGVGGGADGGGGDSDGAVGAGGGEAAAAAGGGGPHVLDEALPTDAGVDVAAHVAAVTALSNRQEALNMLRTLAAAPLGEPAASPVPRDSFFASAQHPYEPGSGSTAVVQRPSGLTSSTTMRPSRLDLQASIPTKSTLDTSPS</sequence>
<evidence type="ECO:0000256" key="5">
    <source>
        <dbReference type="ARBA" id="ARBA00022989"/>
    </source>
</evidence>
<keyword evidence="8" id="KW-0112">Calmodulin-binding</keyword>
<evidence type="ECO:0000256" key="10">
    <source>
        <dbReference type="SAM" id="Phobius"/>
    </source>
</evidence>
<name>A0AAD3HQU0_9CHLO</name>
<feature type="non-terminal residue" evidence="11">
    <location>
        <position position="531"/>
    </location>
</feature>
<comment type="domain">
    <text evidence="8">The C-terminus contains a calmodulin-binding domain, which binds calmodulin in a calcium-dependent fashion.</text>
</comment>
<keyword evidence="12" id="KW-1185">Reference proteome</keyword>
<dbReference type="GO" id="GO:0006952">
    <property type="term" value="P:defense response"/>
    <property type="evidence" value="ECO:0007669"/>
    <property type="project" value="UniProtKB-KW"/>
</dbReference>
<evidence type="ECO:0000256" key="4">
    <source>
        <dbReference type="ARBA" id="ARBA00022821"/>
    </source>
</evidence>
<feature type="transmembrane region" description="Helical" evidence="10">
    <location>
        <begin position="284"/>
        <end position="306"/>
    </location>
</feature>
<feature type="region of interest" description="Disordered" evidence="9">
    <location>
        <begin position="468"/>
        <end position="531"/>
    </location>
</feature>
<evidence type="ECO:0000256" key="9">
    <source>
        <dbReference type="SAM" id="MobiDB-lite"/>
    </source>
</evidence>
<accession>A0AAD3HQU0</accession>
<keyword evidence="6 8" id="KW-0472">Membrane</keyword>
<feature type="transmembrane region" description="Helical" evidence="10">
    <location>
        <begin position="312"/>
        <end position="338"/>
    </location>
</feature>
<evidence type="ECO:0000256" key="7">
    <source>
        <dbReference type="ARBA" id="ARBA00023265"/>
    </source>
</evidence>
<comment type="caution">
    <text evidence="11">The sequence shown here is derived from an EMBL/GenBank/DDBJ whole genome shotgun (WGS) entry which is preliminary data.</text>
</comment>
<dbReference type="Proteomes" id="UP001054857">
    <property type="component" value="Unassembled WGS sequence"/>
</dbReference>
<comment type="similarity">
    <text evidence="2 8">Belongs to the MLO family.</text>
</comment>
<keyword evidence="4 8" id="KW-0611">Plant defense</keyword>
<evidence type="ECO:0000313" key="11">
    <source>
        <dbReference type="EMBL" id="GFR49743.1"/>
    </source>
</evidence>
<feature type="transmembrane region" description="Helical" evidence="10">
    <location>
        <begin position="57"/>
        <end position="83"/>
    </location>
</feature>
<dbReference type="PANTHER" id="PTHR31942">
    <property type="entry name" value="MLO-LIKE PROTEIN 1"/>
    <property type="match status" value="1"/>
</dbReference>
<gene>
    <name evidence="8" type="primary">MLO</name>
    <name evidence="11" type="ORF">Agub_g11900</name>
</gene>
<keyword evidence="7 8" id="KW-0568">Pathogenesis-related protein</keyword>
<feature type="transmembrane region" description="Helical" evidence="10">
    <location>
        <begin position="118"/>
        <end position="139"/>
    </location>
</feature>
<feature type="region of interest" description="Disordered" evidence="9">
    <location>
        <begin position="393"/>
        <end position="421"/>
    </location>
</feature>
<evidence type="ECO:0000256" key="1">
    <source>
        <dbReference type="ARBA" id="ARBA00004141"/>
    </source>
</evidence>
<dbReference type="GO" id="GO:0016020">
    <property type="term" value="C:membrane"/>
    <property type="evidence" value="ECO:0007669"/>
    <property type="project" value="UniProtKB-SubCell"/>
</dbReference>
<keyword evidence="5 8" id="KW-1133">Transmembrane helix</keyword>
<feature type="transmembrane region" description="Helical" evidence="10">
    <location>
        <begin position="15"/>
        <end position="36"/>
    </location>
</feature>
<dbReference type="AlphaFoldDB" id="A0AAD3HQU0"/>
<evidence type="ECO:0000313" key="12">
    <source>
        <dbReference type="Proteomes" id="UP001054857"/>
    </source>
</evidence>
<evidence type="ECO:0000256" key="8">
    <source>
        <dbReference type="RuleBase" id="RU280816"/>
    </source>
</evidence>
<dbReference type="EMBL" id="BMAR01000032">
    <property type="protein sequence ID" value="GFR49743.1"/>
    <property type="molecule type" value="Genomic_DNA"/>
</dbReference>
<protein>
    <recommendedName>
        <fullName evidence="8">MLO-like protein</fullName>
    </recommendedName>
</protein>
<dbReference type="GO" id="GO:0005516">
    <property type="term" value="F:calmodulin binding"/>
    <property type="evidence" value="ECO:0007669"/>
    <property type="project" value="UniProtKB-KW"/>
</dbReference>
<reference evidence="11 12" key="1">
    <citation type="journal article" date="2021" name="Sci. Rep.">
        <title>Genome sequencing of the multicellular alga Astrephomene provides insights into convergent evolution of germ-soma differentiation.</title>
        <authorList>
            <person name="Yamashita S."/>
            <person name="Yamamoto K."/>
            <person name="Matsuzaki R."/>
            <person name="Suzuki S."/>
            <person name="Yamaguchi H."/>
            <person name="Hirooka S."/>
            <person name="Minakuchi Y."/>
            <person name="Miyagishima S."/>
            <person name="Kawachi M."/>
            <person name="Toyoda A."/>
            <person name="Nozaki H."/>
        </authorList>
    </citation>
    <scope>NUCLEOTIDE SEQUENCE [LARGE SCALE GENOMIC DNA]</scope>
    <source>
        <strain evidence="11 12">NIES-4017</strain>
    </source>
</reference>
<feature type="compositionally biased region" description="Polar residues" evidence="9">
    <location>
        <begin position="491"/>
        <end position="510"/>
    </location>
</feature>
<evidence type="ECO:0000256" key="6">
    <source>
        <dbReference type="ARBA" id="ARBA00023136"/>
    </source>
</evidence>
<organism evidence="11 12">
    <name type="scientific">Astrephomene gubernaculifera</name>
    <dbReference type="NCBI Taxonomy" id="47775"/>
    <lineage>
        <taxon>Eukaryota</taxon>
        <taxon>Viridiplantae</taxon>
        <taxon>Chlorophyta</taxon>
        <taxon>core chlorophytes</taxon>
        <taxon>Chlorophyceae</taxon>
        <taxon>CS clade</taxon>
        <taxon>Chlamydomonadales</taxon>
        <taxon>Astrephomenaceae</taxon>
        <taxon>Astrephomene</taxon>
    </lineage>
</organism>
<dbReference type="PANTHER" id="PTHR31942:SF127">
    <property type="entry name" value="ION TRANSPORT DOMAIN-CONTAINING PROTEIN"/>
    <property type="match status" value="1"/>
</dbReference>
<feature type="region of interest" description="Disordered" evidence="9">
    <location>
        <begin position="190"/>
        <end position="221"/>
    </location>
</feature>
<dbReference type="Pfam" id="PF03094">
    <property type="entry name" value="Mlo"/>
    <property type="match status" value="2"/>
</dbReference>
<comment type="subcellular location">
    <subcellularLocation>
        <location evidence="1 8">Membrane</location>
        <topology evidence="1 8">Multi-pass membrane protein</topology>
    </subcellularLocation>
</comment>
<comment type="function">
    <text evidence="8">May be involved in modulation of pathogen defense and leaf cell death.</text>
</comment>
<proteinExistence type="inferred from homology"/>